<comment type="similarity">
    <text evidence="1 2">Belongs to the outer membrane factor (OMF) (TC 1.B.17) family.</text>
</comment>
<keyword evidence="2" id="KW-1134">Transmembrane beta strand</keyword>
<keyword evidence="2" id="KW-0449">Lipoprotein</keyword>
<feature type="coiled-coil region" evidence="3">
    <location>
        <begin position="211"/>
        <end position="238"/>
    </location>
</feature>
<dbReference type="EMBL" id="JBHLTM010000031">
    <property type="protein sequence ID" value="MFC0684858.1"/>
    <property type="molecule type" value="Genomic_DNA"/>
</dbReference>
<gene>
    <name evidence="4" type="ORF">ACFFF8_09655</name>
</gene>
<comment type="subcellular location">
    <subcellularLocation>
        <location evidence="2">Cell membrane</location>
        <topology evidence="2">Lipid-anchor</topology>
    </subcellularLocation>
</comment>
<dbReference type="Pfam" id="PF02321">
    <property type="entry name" value="OEP"/>
    <property type="match status" value="2"/>
</dbReference>
<sequence>MSLTSLLLAGCAPQVRLPAPVVAVPQAFEAAGATSQSLPELSLDRWWLAFNDAQLTGLIDTALARSTTARLAYARLAEARASRSVTRAGTLPTGSLSATATEQGTRRLWGQGANSPGDDTYQATFYPSWEIDLFGRLSATRQQADVQYASSTLDYHGARLALAADVATSLFQARSAAIDLATARERLAVSQKLAGTGRLGAARGLTSGQDADRLESDLATAQAEAIRLEAELQASKRSLLILVGTPNAPTEDLPIAARLDPAPALPPVTPGLLLARRPDVLAAGLGVESAGLGVKINRLALFPRFDLNPGVGLTAATGALAGGTGLWSLAAGLTVPLLDRSRLMAQLRVSEAQGQQAVVTYEQAVQNAFGEAANALVRLNANRSRIGDLETAERRSRSAYDSAIRGYGAGLTDLTTLLQSEQTWLQARAARDQGRLALLTGTVSVVRALGGGWDAAQDMPRSRNSQINAQGAQQ</sequence>
<dbReference type="PANTHER" id="PTHR30203:SF29">
    <property type="entry name" value="PROTEIN CYAE"/>
    <property type="match status" value="1"/>
</dbReference>
<dbReference type="Gene3D" id="1.20.1600.10">
    <property type="entry name" value="Outer membrane efflux proteins (OEP)"/>
    <property type="match status" value="1"/>
</dbReference>
<keyword evidence="2" id="KW-0564">Palmitate</keyword>
<dbReference type="InterPro" id="IPR003423">
    <property type="entry name" value="OMP_efflux"/>
</dbReference>
<name>A0ABV6S6I6_9SPHN</name>
<dbReference type="Proteomes" id="UP001589858">
    <property type="component" value="Unassembled WGS sequence"/>
</dbReference>
<evidence type="ECO:0000256" key="1">
    <source>
        <dbReference type="ARBA" id="ARBA00007613"/>
    </source>
</evidence>
<evidence type="ECO:0000256" key="3">
    <source>
        <dbReference type="SAM" id="Coils"/>
    </source>
</evidence>
<dbReference type="NCBIfam" id="TIGR01845">
    <property type="entry name" value="outer_NodT"/>
    <property type="match status" value="1"/>
</dbReference>
<keyword evidence="3" id="KW-0175">Coiled coil</keyword>
<evidence type="ECO:0000313" key="4">
    <source>
        <dbReference type="EMBL" id="MFC0684858.1"/>
    </source>
</evidence>
<dbReference type="InterPro" id="IPR010131">
    <property type="entry name" value="MdtP/NodT-like"/>
</dbReference>
<keyword evidence="2" id="KW-0812">Transmembrane</keyword>
<reference evidence="4 5" key="1">
    <citation type="submission" date="2024-09" db="EMBL/GenBank/DDBJ databases">
        <authorList>
            <person name="Sun Q."/>
            <person name="Mori K."/>
        </authorList>
    </citation>
    <scope>NUCLEOTIDE SEQUENCE [LARGE SCALE GENOMIC DNA]</scope>
    <source>
        <strain evidence="4 5">CICC 11035S</strain>
    </source>
</reference>
<organism evidence="4 5">
    <name type="scientific">Novosphingobium clariflavum</name>
    <dbReference type="NCBI Taxonomy" id="2029884"/>
    <lineage>
        <taxon>Bacteria</taxon>
        <taxon>Pseudomonadati</taxon>
        <taxon>Pseudomonadota</taxon>
        <taxon>Alphaproteobacteria</taxon>
        <taxon>Sphingomonadales</taxon>
        <taxon>Sphingomonadaceae</taxon>
        <taxon>Novosphingobium</taxon>
    </lineage>
</organism>
<evidence type="ECO:0000256" key="2">
    <source>
        <dbReference type="RuleBase" id="RU362097"/>
    </source>
</evidence>
<protein>
    <submittedName>
        <fullName evidence="4">TolC family protein</fullName>
    </submittedName>
</protein>
<proteinExistence type="inferred from homology"/>
<keyword evidence="2" id="KW-0472">Membrane</keyword>
<keyword evidence="5" id="KW-1185">Reference proteome</keyword>
<dbReference type="SUPFAM" id="SSF56954">
    <property type="entry name" value="Outer membrane efflux proteins (OEP)"/>
    <property type="match status" value="1"/>
</dbReference>
<dbReference type="PANTHER" id="PTHR30203">
    <property type="entry name" value="OUTER MEMBRANE CATION EFFLUX PROTEIN"/>
    <property type="match status" value="1"/>
</dbReference>
<accession>A0ABV6S6I6</accession>
<evidence type="ECO:0000313" key="5">
    <source>
        <dbReference type="Proteomes" id="UP001589858"/>
    </source>
</evidence>
<dbReference type="RefSeq" id="WP_267224705.1">
    <property type="nucleotide sequence ID" value="NZ_JAPCWC010000042.1"/>
</dbReference>
<comment type="caution">
    <text evidence="4">The sequence shown here is derived from an EMBL/GenBank/DDBJ whole genome shotgun (WGS) entry which is preliminary data.</text>
</comment>
<dbReference type="Gene3D" id="2.20.200.10">
    <property type="entry name" value="Outer membrane efflux proteins (OEP)"/>
    <property type="match status" value="1"/>
</dbReference>